<sequence length="434" mass="45934">MNYGVINNDMQYKFLIVFALVAAATAQLSNEYLPPHAESSYSVAASAPAPEIAYAAPSYSAESYDVGAASEPAHSYSSDEGYRYKTQRRRVYRHRHRRDVSTEYLPPVAAYSAPAASYAAPAASYSAPAASYAAPAVSYSAPAASYSAPAASYSAPAAASYETSDVSASAPAHSYSSDDGYRYKTQRRRVYKTARRHRRDVSTEYLPPVASSPAVSYSAPAAAVSYSAPAAASYSAPAASYETYDVSASAPAHSYSSDDGYRYKTQRRRVFRTSRRHLKKFLIIFALVVATATAQVSNEYLPPFAGGSEGSAVAASAPAPEVIYAAPSSDVESYDTSASAPAHTFSSDEGYRYKTHRRRVYRRHRRGVSTEYLPPAASAPAASYAAEETSYSSPAGSYSGSAASYSAPAASYSAPAASYSAPAASYSAPAASYS</sequence>
<dbReference type="InterPro" id="IPR004019">
    <property type="entry name" value="YLP_motif"/>
</dbReference>
<dbReference type="SMART" id="SM00713">
    <property type="entry name" value="GYR"/>
    <property type="match status" value="4"/>
</dbReference>
<keyword evidence="2" id="KW-1185">Reference proteome</keyword>
<gene>
    <name evidence="1" type="primary">106093917</name>
</gene>
<evidence type="ECO:0000313" key="2">
    <source>
        <dbReference type="Proteomes" id="UP000095300"/>
    </source>
</evidence>
<evidence type="ECO:0000313" key="1">
    <source>
        <dbReference type="EnsemblMetazoa" id="SCAU001058-PA"/>
    </source>
</evidence>
<dbReference type="AlphaFoldDB" id="A0A1I8NQ40"/>
<dbReference type="Pfam" id="PF02757">
    <property type="entry name" value="YLP"/>
    <property type="match status" value="4"/>
</dbReference>
<accession>A0A1I8NQ40</accession>
<organism evidence="1 2">
    <name type="scientific">Stomoxys calcitrans</name>
    <name type="common">Stable fly</name>
    <name type="synonym">Conops calcitrans</name>
    <dbReference type="NCBI Taxonomy" id="35570"/>
    <lineage>
        <taxon>Eukaryota</taxon>
        <taxon>Metazoa</taxon>
        <taxon>Ecdysozoa</taxon>
        <taxon>Arthropoda</taxon>
        <taxon>Hexapoda</taxon>
        <taxon>Insecta</taxon>
        <taxon>Pterygota</taxon>
        <taxon>Neoptera</taxon>
        <taxon>Endopterygota</taxon>
        <taxon>Diptera</taxon>
        <taxon>Brachycera</taxon>
        <taxon>Muscomorpha</taxon>
        <taxon>Muscoidea</taxon>
        <taxon>Muscidae</taxon>
        <taxon>Stomoxys</taxon>
    </lineage>
</organism>
<dbReference type="Pfam" id="PF02756">
    <property type="entry name" value="GYR"/>
    <property type="match status" value="3"/>
</dbReference>
<reference evidence="1" key="1">
    <citation type="submission" date="2020-05" db="UniProtKB">
        <authorList>
            <consortium name="EnsemblMetazoa"/>
        </authorList>
    </citation>
    <scope>IDENTIFICATION</scope>
    <source>
        <strain evidence="1">USDA</strain>
    </source>
</reference>
<dbReference type="InterPro" id="IPR004011">
    <property type="entry name" value="Gyr_motif"/>
</dbReference>
<dbReference type="STRING" id="35570.A0A1I8NQ40"/>
<dbReference type="VEuPathDB" id="VectorBase:SCAU001058"/>
<protein>
    <submittedName>
        <fullName evidence="1">Uncharacterized protein</fullName>
    </submittedName>
</protein>
<dbReference type="EnsemblMetazoa" id="SCAU001058-RA">
    <property type="protein sequence ID" value="SCAU001058-PA"/>
    <property type="gene ID" value="SCAU001058"/>
</dbReference>
<name>A0A1I8NQ40_STOCA</name>
<dbReference type="OrthoDB" id="8065809at2759"/>
<dbReference type="Proteomes" id="UP000095300">
    <property type="component" value="Unassembled WGS sequence"/>
</dbReference>
<proteinExistence type="predicted"/>